<sequence>MRCGEDYAIVWLGPAQCAQGRDGGEQITQPTCLQHEYNRHPLLLATRDSTNPTHPYHPVGAHDESHFSR</sequence>
<gene>
    <name evidence="2" type="ORF">GCM10023318_25460</name>
</gene>
<evidence type="ECO:0000313" key="3">
    <source>
        <dbReference type="Proteomes" id="UP001500603"/>
    </source>
</evidence>
<feature type="region of interest" description="Disordered" evidence="1">
    <location>
        <begin position="46"/>
        <end position="69"/>
    </location>
</feature>
<name>A0ABP9KB32_9NOCA</name>
<reference evidence="3" key="1">
    <citation type="journal article" date="2019" name="Int. J. Syst. Evol. Microbiol.">
        <title>The Global Catalogue of Microorganisms (GCM) 10K type strain sequencing project: providing services to taxonomists for standard genome sequencing and annotation.</title>
        <authorList>
            <consortium name="The Broad Institute Genomics Platform"/>
            <consortium name="The Broad Institute Genome Sequencing Center for Infectious Disease"/>
            <person name="Wu L."/>
            <person name="Ma J."/>
        </authorList>
    </citation>
    <scope>NUCLEOTIDE SEQUENCE [LARGE SCALE GENOMIC DNA]</scope>
    <source>
        <strain evidence="3">JCM 18298</strain>
    </source>
</reference>
<proteinExistence type="predicted"/>
<dbReference type="EMBL" id="BAABJM010000002">
    <property type="protein sequence ID" value="GAA5052601.1"/>
    <property type="molecule type" value="Genomic_DNA"/>
</dbReference>
<evidence type="ECO:0000256" key="1">
    <source>
        <dbReference type="SAM" id="MobiDB-lite"/>
    </source>
</evidence>
<dbReference type="Proteomes" id="UP001500603">
    <property type="component" value="Unassembled WGS sequence"/>
</dbReference>
<keyword evidence="3" id="KW-1185">Reference proteome</keyword>
<organism evidence="2 3">
    <name type="scientific">Nocardia callitridis</name>
    <dbReference type="NCBI Taxonomy" id="648753"/>
    <lineage>
        <taxon>Bacteria</taxon>
        <taxon>Bacillati</taxon>
        <taxon>Actinomycetota</taxon>
        <taxon>Actinomycetes</taxon>
        <taxon>Mycobacteriales</taxon>
        <taxon>Nocardiaceae</taxon>
        <taxon>Nocardia</taxon>
    </lineage>
</organism>
<comment type="caution">
    <text evidence="2">The sequence shown here is derived from an EMBL/GenBank/DDBJ whole genome shotgun (WGS) entry which is preliminary data.</text>
</comment>
<accession>A0ABP9KB32</accession>
<feature type="compositionally biased region" description="Basic and acidic residues" evidence="1">
    <location>
        <begin position="60"/>
        <end position="69"/>
    </location>
</feature>
<evidence type="ECO:0000313" key="2">
    <source>
        <dbReference type="EMBL" id="GAA5052601.1"/>
    </source>
</evidence>
<protein>
    <submittedName>
        <fullName evidence="2">Uncharacterized protein</fullName>
    </submittedName>
</protein>